<organism evidence="2 3">
    <name type="scientific">Trichoderma harzianum CBS 226.95</name>
    <dbReference type="NCBI Taxonomy" id="983964"/>
    <lineage>
        <taxon>Eukaryota</taxon>
        <taxon>Fungi</taxon>
        <taxon>Dikarya</taxon>
        <taxon>Ascomycota</taxon>
        <taxon>Pezizomycotina</taxon>
        <taxon>Sordariomycetes</taxon>
        <taxon>Hypocreomycetidae</taxon>
        <taxon>Hypocreales</taxon>
        <taxon>Hypocreaceae</taxon>
        <taxon>Trichoderma</taxon>
    </lineage>
</organism>
<sequence length="103" mass="11451">MADQMQDVNPGETYEDPTEEQQEHAAMTRLVNLETLVQQQAATIQRLTGQLQTLQGQQQGQPPVMQPVVNPVVNLAPVARQREPGEIIKPALPDKFEGEPKQI</sequence>
<dbReference type="AlphaFoldDB" id="A0A2T3ZRB8"/>
<dbReference type="RefSeq" id="XP_024767018.1">
    <property type="nucleotide sequence ID" value="XM_024912020.1"/>
</dbReference>
<keyword evidence="3" id="KW-1185">Reference proteome</keyword>
<dbReference type="Proteomes" id="UP000241690">
    <property type="component" value="Unassembled WGS sequence"/>
</dbReference>
<evidence type="ECO:0000256" key="1">
    <source>
        <dbReference type="SAM" id="MobiDB-lite"/>
    </source>
</evidence>
<protein>
    <submittedName>
        <fullName evidence="2">Uncharacterized protein</fullName>
    </submittedName>
</protein>
<proteinExistence type="predicted"/>
<accession>A0A2T3ZRB8</accession>
<dbReference type="EMBL" id="KZ679753">
    <property type="protein sequence ID" value="PTB47341.1"/>
    <property type="molecule type" value="Genomic_DNA"/>
</dbReference>
<name>A0A2T3ZRB8_TRIHA</name>
<dbReference type="GeneID" id="36620579"/>
<gene>
    <name evidence="2" type="ORF">M431DRAFT_11806</name>
</gene>
<evidence type="ECO:0000313" key="2">
    <source>
        <dbReference type="EMBL" id="PTB47341.1"/>
    </source>
</evidence>
<reference evidence="2 3" key="1">
    <citation type="submission" date="2016-07" db="EMBL/GenBank/DDBJ databases">
        <title>Multiple horizontal gene transfer events from other fungi enriched the ability of initially mycotrophic Trichoderma (Ascomycota) to feed on dead plant biomass.</title>
        <authorList>
            <consortium name="DOE Joint Genome Institute"/>
            <person name="Aerts A."/>
            <person name="Atanasova L."/>
            <person name="Chenthamara K."/>
            <person name="Zhang J."/>
            <person name="Grujic M."/>
            <person name="Henrissat B."/>
            <person name="Kuo A."/>
            <person name="Salamov A."/>
            <person name="Lipzen A."/>
            <person name="Labutti K."/>
            <person name="Barry K."/>
            <person name="Miao Y."/>
            <person name="Rahimi M.J."/>
            <person name="Shen Q."/>
            <person name="Grigoriev I.V."/>
            <person name="Kubicek C.P."/>
            <person name="Druzhinina I.S."/>
        </authorList>
    </citation>
    <scope>NUCLEOTIDE SEQUENCE [LARGE SCALE GENOMIC DNA]</scope>
    <source>
        <strain evidence="2 3">CBS 226.95</strain>
    </source>
</reference>
<feature type="region of interest" description="Disordered" evidence="1">
    <location>
        <begin position="1"/>
        <end position="23"/>
    </location>
</feature>
<evidence type="ECO:0000313" key="3">
    <source>
        <dbReference type="Proteomes" id="UP000241690"/>
    </source>
</evidence>